<evidence type="ECO:0000256" key="2">
    <source>
        <dbReference type="ARBA" id="ARBA00022448"/>
    </source>
</evidence>
<reference evidence="10 11" key="1">
    <citation type="submission" date="2019-04" db="EMBL/GenBank/DDBJ databases">
        <title>Complete genome sequence of Arthrobacter sp. ZXY-2 associated with effective atrazine degradation and salt adaptation.</title>
        <authorList>
            <person name="Zhao X."/>
        </authorList>
    </citation>
    <scope>NUCLEOTIDE SEQUENCE [LARGE SCALE GENOMIC DNA]</scope>
    <source>
        <strain evidence="11">ZP60</strain>
    </source>
</reference>
<dbReference type="Pfam" id="PF20501">
    <property type="entry name" value="MbhE"/>
    <property type="match status" value="1"/>
</dbReference>
<dbReference type="KEGG" id="halz:E5139_01575"/>
<dbReference type="RefSeq" id="WP_015763807.1">
    <property type="nucleotide sequence ID" value="NZ_CP039375.1"/>
</dbReference>
<evidence type="ECO:0000256" key="3">
    <source>
        <dbReference type="ARBA" id="ARBA00022475"/>
    </source>
</evidence>
<feature type="transmembrane region" description="Helical" evidence="7">
    <location>
        <begin position="30"/>
        <end position="47"/>
    </location>
</feature>
<feature type="transmembrane region" description="Helical" evidence="7">
    <location>
        <begin position="87"/>
        <end position="109"/>
    </location>
</feature>
<evidence type="ECO:0000256" key="7">
    <source>
        <dbReference type="SAM" id="Phobius"/>
    </source>
</evidence>
<dbReference type="PANTHER" id="PTHR43373:SF1">
    <property type="entry name" value="NA(+)_H(+) ANTIPORTER SUBUNIT A"/>
    <property type="match status" value="1"/>
</dbReference>
<evidence type="ECO:0000256" key="6">
    <source>
        <dbReference type="ARBA" id="ARBA00023136"/>
    </source>
</evidence>
<dbReference type="OMA" id="YDTFGET"/>
<dbReference type="PANTHER" id="PTHR43373">
    <property type="entry name" value="NA(+)/H(+) ANTIPORTER SUBUNIT"/>
    <property type="match status" value="1"/>
</dbReference>
<protein>
    <submittedName>
        <fullName evidence="10">DUF4040 domain-containing protein</fullName>
    </submittedName>
</protein>
<dbReference type="Pfam" id="PF13244">
    <property type="entry name" value="MbhD"/>
    <property type="match status" value="1"/>
</dbReference>
<reference evidence="10 11" key="2">
    <citation type="submission" date="2019-04" db="EMBL/GenBank/DDBJ databases">
        <authorList>
            <person name="Yang S."/>
            <person name="Wei W."/>
        </authorList>
    </citation>
    <scope>NUCLEOTIDE SEQUENCE [LARGE SCALE GENOMIC DNA]</scope>
    <source>
        <strain evidence="11">ZP60</strain>
    </source>
</reference>
<evidence type="ECO:0000259" key="9">
    <source>
        <dbReference type="Pfam" id="PF20501"/>
    </source>
</evidence>
<organism evidence="10 11">
    <name type="scientific">Halomicrobium mukohataei</name>
    <dbReference type="NCBI Taxonomy" id="57705"/>
    <lineage>
        <taxon>Archaea</taxon>
        <taxon>Methanobacteriati</taxon>
        <taxon>Methanobacteriota</taxon>
        <taxon>Stenosarchaea group</taxon>
        <taxon>Halobacteria</taxon>
        <taxon>Halobacteriales</taxon>
        <taxon>Haloarculaceae</taxon>
        <taxon>Halomicrobium</taxon>
    </lineage>
</organism>
<keyword evidence="5 7" id="KW-1133">Transmembrane helix</keyword>
<comment type="subcellular location">
    <subcellularLocation>
        <location evidence="1">Cell membrane</location>
        <topology evidence="1">Multi-pass membrane protein</topology>
    </subcellularLocation>
</comment>
<sequence>MPTTVELALLVFVLGCALGTAVLRDVLASVIAFAAYSLGVSIIWIVLQAPDVGLTEAAVGAGVMTILLLMALANTSRPSEDRRFESISLRTAIVVLVFVAVMASTIPALPAIGGPDNPVVDGEVSQYYLDNAYDQTEVHNAVTAVLAGYRGLDTLGEAVVVFVAGVATLSVLRREDFA</sequence>
<dbReference type="GO" id="GO:0005886">
    <property type="term" value="C:plasma membrane"/>
    <property type="evidence" value="ECO:0007669"/>
    <property type="project" value="UniProtKB-SubCell"/>
</dbReference>
<feature type="transmembrane region" description="Helical" evidence="7">
    <location>
        <begin position="53"/>
        <end position="75"/>
    </location>
</feature>
<gene>
    <name evidence="10" type="ORF">E5139_01575</name>
</gene>
<evidence type="ECO:0000256" key="5">
    <source>
        <dbReference type="ARBA" id="ARBA00022989"/>
    </source>
</evidence>
<evidence type="ECO:0000256" key="1">
    <source>
        <dbReference type="ARBA" id="ARBA00004651"/>
    </source>
</evidence>
<keyword evidence="3" id="KW-1003">Cell membrane</keyword>
<dbReference type="NCBIfam" id="NF009159">
    <property type="entry name" value="PRK12504.1"/>
    <property type="match status" value="1"/>
</dbReference>
<feature type="domain" description="MrpA C-terminal/MbhE" evidence="9">
    <location>
        <begin position="121"/>
        <end position="174"/>
    </location>
</feature>
<dbReference type="Gene3D" id="1.20.120.1200">
    <property type="entry name" value="NADH-ubiquinone/plastoquinone oxidoreductase chain 6, subunit NuoJ"/>
    <property type="match status" value="1"/>
</dbReference>
<dbReference type="Proteomes" id="UP000297053">
    <property type="component" value="Chromosome"/>
</dbReference>
<keyword evidence="2" id="KW-0813">Transport</keyword>
<proteinExistence type="predicted"/>
<feature type="domain" description="MrpA C-terminal/MbhD" evidence="8">
    <location>
        <begin position="11"/>
        <end position="76"/>
    </location>
</feature>
<dbReference type="GeneID" id="42177586"/>
<evidence type="ECO:0000313" key="10">
    <source>
        <dbReference type="EMBL" id="QCD64389.1"/>
    </source>
</evidence>
<dbReference type="InterPro" id="IPR050616">
    <property type="entry name" value="CPA3_Na-H_Antiporter_A"/>
</dbReference>
<dbReference type="InterPro" id="IPR046806">
    <property type="entry name" value="MrpA_C/MbhE"/>
</dbReference>
<dbReference type="EMBL" id="CP039375">
    <property type="protein sequence ID" value="QCD64389.1"/>
    <property type="molecule type" value="Genomic_DNA"/>
</dbReference>
<accession>A0A4D6KBD8</accession>
<feature type="transmembrane region" description="Helical" evidence="7">
    <location>
        <begin position="155"/>
        <end position="172"/>
    </location>
</feature>
<dbReference type="InterPro" id="IPR025383">
    <property type="entry name" value="MrpA_C/MbhD"/>
</dbReference>
<keyword evidence="4 7" id="KW-0812">Transmembrane</keyword>
<feature type="transmembrane region" description="Helical" evidence="7">
    <location>
        <begin position="6"/>
        <end position="23"/>
    </location>
</feature>
<evidence type="ECO:0000313" key="11">
    <source>
        <dbReference type="Proteomes" id="UP000297053"/>
    </source>
</evidence>
<evidence type="ECO:0000256" key="4">
    <source>
        <dbReference type="ARBA" id="ARBA00022692"/>
    </source>
</evidence>
<dbReference type="InterPro" id="IPR042106">
    <property type="entry name" value="Nuo/plastoQ_OxRdtase_6_NuoJ"/>
</dbReference>
<name>A0A4D6KBD8_9EURY</name>
<evidence type="ECO:0000259" key="8">
    <source>
        <dbReference type="Pfam" id="PF13244"/>
    </source>
</evidence>
<dbReference type="AlphaFoldDB" id="A0A4D6KBD8"/>
<keyword evidence="6 7" id="KW-0472">Membrane</keyword>